<dbReference type="AlphaFoldDB" id="A0A8X6NRB4"/>
<dbReference type="EMBL" id="BMAW01060662">
    <property type="protein sequence ID" value="GFT27272.1"/>
    <property type="molecule type" value="Genomic_DNA"/>
</dbReference>
<keyword evidence="2" id="KW-1185">Reference proteome</keyword>
<proteinExistence type="predicted"/>
<comment type="caution">
    <text evidence="1">The sequence shown here is derived from an EMBL/GenBank/DDBJ whole genome shotgun (WGS) entry which is preliminary data.</text>
</comment>
<evidence type="ECO:0000313" key="1">
    <source>
        <dbReference type="EMBL" id="GFT27272.1"/>
    </source>
</evidence>
<accession>A0A8X6NRB4</accession>
<organism evidence="1 2">
    <name type="scientific">Nephila pilipes</name>
    <name type="common">Giant wood spider</name>
    <name type="synonym">Nephila maculata</name>
    <dbReference type="NCBI Taxonomy" id="299642"/>
    <lineage>
        <taxon>Eukaryota</taxon>
        <taxon>Metazoa</taxon>
        <taxon>Ecdysozoa</taxon>
        <taxon>Arthropoda</taxon>
        <taxon>Chelicerata</taxon>
        <taxon>Arachnida</taxon>
        <taxon>Araneae</taxon>
        <taxon>Araneomorphae</taxon>
        <taxon>Entelegynae</taxon>
        <taxon>Araneoidea</taxon>
        <taxon>Nephilidae</taxon>
        <taxon>Nephila</taxon>
    </lineage>
</organism>
<dbReference type="Proteomes" id="UP000887013">
    <property type="component" value="Unassembled WGS sequence"/>
</dbReference>
<gene>
    <name evidence="1" type="ORF">NPIL_311801</name>
</gene>
<name>A0A8X6NRB4_NEPPI</name>
<protein>
    <submittedName>
        <fullName evidence="1">Uncharacterized protein</fullName>
    </submittedName>
</protein>
<evidence type="ECO:0000313" key="2">
    <source>
        <dbReference type="Proteomes" id="UP000887013"/>
    </source>
</evidence>
<sequence>MSVRVMYHQRAIVYTGISCMSNEMWAPKSFCAPFHLNTNLSLYPPFQPTPHIPLRHCVSFFASGVNCTNAFLGNTVARVDNLDSICPFSGHGRPYYCDGTSR</sequence>
<reference evidence="1" key="1">
    <citation type="submission" date="2020-08" db="EMBL/GenBank/DDBJ databases">
        <title>Multicomponent nature underlies the extraordinary mechanical properties of spider dragline silk.</title>
        <authorList>
            <person name="Kono N."/>
            <person name="Nakamura H."/>
            <person name="Mori M."/>
            <person name="Yoshida Y."/>
            <person name="Ohtoshi R."/>
            <person name="Malay A.D."/>
            <person name="Moran D.A.P."/>
            <person name="Tomita M."/>
            <person name="Numata K."/>
            <person name="Arakawa K."/>
        </authorList>
    </citation>
    <scope>NUCLEOTIDE SEQUENCE</scope>
</reference>